<evidence type="ECO:0000313" key="3">
    <source>
        <dbReference type="Proteomes" id="UP000199208"/>
    </source>
</evidence>
<dbReference type="InterPro" id="IPR000600">
    <property type="entry name" value="ROK"/>
</dbReference>
<organism evidence="2 3">
    <name type="scientific">Acidaminobacter hydrogenoformans DSM 2784</name>
    <dbReference type="NCBI Taxonomy" id="1120920"/>
    <lineage>
        <taxon>Bacteria</taxon>
        <taxon>Bacillati</taxon>
        <taxon>Bacillota</taxon>
        <taxon>Clostridia</taxon>
        <taxon>Peptostreptococcales</taxon>
        <taxon>Acidaminobacteraceae</taxon>
        <taxon>Acidaminobacter</taxon>
    </lineage>
</organism>
<comment type="similarity">
    <text evidence="1">Belongs to the ROK (NagC/XylR) family.</text>
</comment>
<dbReference type="OrthoDB" id="9810372at2"/>
<dbReference type="STRING" id="1120920.SAMN03080599_00891"/>
<keyword evidence="3" id="KW-1185">Reference proteome</keyword>
<name>A0A1G5RUC8_9FIRM</name>
<dbReference type="PANTHER" id="PTHR18964">
    <property type="entry name" value="ROK (REPRESSOR, ORF, KINASE) FAMILY"/>
    <property type="match status" value="1"/>
</dbReference>
<sequence>MTTKAAIGIDIGGTTIDAVVVGRSKKVLWHEQVDTESELGYEAVLVKLTGLIERARSRADIIGVGLGVPGPVDPISGQVSEVVNLGWTSVSLKRDLKKVTGLEALFMNDASAAAYGEHVAGALRGVDRGVLITLGTGVGGGVIVNGKLYEGQNGLAMEIGHMTISDQGLYRCACGRNGCFETLTSATALVADAHNRLTVQGSSGWLDARVPFDAKIIMDGAESGDPFCEGVVHDWIQRLAIGVHNLRMLYDPEVIVFSGGLSGAGSYWLPRLEDVFLHQANFKSMPRPKLMTAQLGALAGSCGAGFKAFGQFGKEAKLER</sequence>
<dbReference type="Pfam" id="PF00480">
    <property type="entry name" value="ROK"/>
    <property type="match status" value="1"/>
</dbReference>
<dbReference type="RefSeq" id="WP_092589690.1">
    <property type="nucleotide sequence ID" value="NZ_FMWL01000003.1"/>
</dbReference>
<gene>
    <name evidence="2" type="ORF">SAMN03080599_00891</name>
</gene>
<dbReference type="PANTHER" id="PTHR18964:SF149">
    <property type="entry name" value="BIFUNCTIONAL UDP-N-ACETYLGLUCOSAMINE 2-EPIMERASE_N-ACETYLMANNOSAMINE KINASE"/>
    <property type="match status" value="1"/>
</dbReference>
<dbReference type="EMBL" id="FMWL01000003">
    <property type="protein sequence ID" value="SCZ77693.1"/>
    <property type="molecule type" value="Genomic_DNA"/>
</dbReference>
<keyword evidence="2" id="KW-0808">Transferase</keyword>
<reference evidence="2 3" key="1">
    <citation type="submission" date="2016-10" db="EMBL/GenBank/DDBJ databases">
        <authorList>
            <person name="de Groot N.N."/>
        </authorList>
    </citation>
    <scope>NUCLEOTIDE SEQUENCE [LARGE SCALE GENOMIC DNA]</scope>
    <source>
        <strain evidence="2 3">DSM 2784</strain>
    </source>
</reference>
<evidence type="ECO:0000256" key="1">
    <source>
        <dbReference type="ARBA" id="ARBA00006479"/>
    </source>
</evidence>
<dbReference type="GO" id="GO:0016301">
    <property type="term" value="F:kinase activity"/>
    <property type="evidence" value="ECO:0007669"/>
    <property type="project" value="UniProtKB-KW"/>
</dbReference>
<proteinExistence type="inferred from homology"/>
<dbReference type="Proteomes" id="UP000199208">
    <property type="component" value="Unassembled WGS sequence"/>
</dbReference>
<accession>A0A1G5RUC8</accession>
<dbReference type="Gene3D" id="3.30.420.40">
    <property type="match status" value="2"/>
</dbReference>
<dbReference type="SUPFAM" id="SSF53067">
    <property type="entry name" value="Actin-like ATPase domain"/>
    <property type="match status" value="1"/>
</dbReference>
<dbReference type="AlphaFoldDB" id="A0A1G5RUC8"/>
<protein>
    <submittedName>
        <fullName evidence="2">Glucokinase</fullName>
    </submittedName>
</protein>
<evidence type="ECO:0000313" key="2">
    <source>
        <dbReference type="EMBL" id="SCZ77693.1"/>
    </source>
</evidence>
<keyword evidence="2" id="KW-0418">Kinase</keyword>
<dbReference type="InterPro" id="IPR043129">
    <property type="entry name" value="ATPase_NBD"/>
</dbReference>